<keyword evidence="6" id="KW-1185">Reference proteome</keyword>
<evidence type="ECO:0000259" key="4">
    <source>
        <dbReference type="PROSITE" id="PS50891"/>
    </source>
</evidence>
<feature type="coiled-coil region" evidence="2">
    <location>
        <begin position="151"/>
        <end position="178"/>
    </location>
</feature>
<comment type="similarity">
    <text evidence="1">Belongs to the LOB domain-containing protein family.</text>
</comment>
<sequence>MTQSEIYPTQINPDLTQPNPNKSDAVWVGTALSLWLLTLVSWLSFITSHLALPLVLWLGMETAGKTVRKPPCGACKYLRRRCGELCLMAPYFPAEKMQMFACVHHVFGAANVANVIKSLESPEQRRAAVKSLVYQAEARVRDPVYGVMGHIMVLEERYRQVKEELEMTRAELMKYMDLEIIKRFGFRVSSKGKEKCHEAPLQPAMAEPNNAAAASASFLRLGCEAEIRRWDPFPPWGGYDAAQALLHLAAENVAGPSSLPDMKGKRTAD</sequence>
<reference evidence="5 6" key="1">
    <citation type="submission" date="2024-08" db="EMBL/GenBank/DDBJ databases">
        <title>Insights into the chromosomal genome structure of Flemingia macrophylla.</title>
        <authorList>
            <person name="Ding Y."/>
            <person name="Zhao Y."/>
            <person name="Bi W."/>
            <person name="Wu M."/>
            <person name="Zhao G."/>
            <person name="Gong Y."/>
            <person name="Li W."/>
            <person name="Zhang P."/>
        </authorList>
    </citation>
    <scope>NUCLEOTIDE SEQUENCE [LARGE SCALE GENOMIC DNA]</scope>
    <source>
        <strain evidence="5">DYQJB</strain>
        <tissue evidence="5">Leaf</tissue>
    </source>
</reference>
<name>A0ABD1MCT4_9FABA</name>
<protein>
    <recommendedName>
        <fullName evidence="4">LOB domain-containing protein</fullName>
    </recommendedName>
</protein>
<evidence type="ECO:0000313" key="6">
    <source>
        <dbReference type="Proteomes" id="UP001603857"/>
    </source>
</evidence>
<dbReference type="Pfam" id="PF03195">
    <property type="entry name" value="LOB"/>
    <property type="match status" value="1"/>
</dbReference>
<keyword evidence="3" id="KW-0812">Transmembrane</keyword>
<gene>
    <name evidence="5" type="ORF">Fmac_014811</name>
</gene>
<evidence type="ECO:0000256" key="1">
    <source>
        <dbReference type="ARBA" id="ARBA00005474"/>
    </source>
</evidence>
<keyword evidence="2" id="KW-0175">Coiled coil</keyword>
<evidence type="ECO:0000256" key="2">
    <source>
        <dbReference type="SAM" id="Coils"/>
    </source>
</evidence>
<accession>A0ABD1MCT4</accession>
<keyword evidence="3" id="KW-0472">Membrane</keyword>
<comment type="caution">
    <text evidence="5">The sequence shown here is derived from an EMBL/GenBank/DDBJ whole genome shotgun (WGS) entry which is preliminary data.</text>
</comment>
<evidence type="ECO:0000256" key="3">
    <source>
        <dbReference type="SAM" id="Phobius"/>
    </source>
</evidence>
<dbReference type="EMBL" id="JBGMDY010000005">
    <property type="protein sequence ID" value="KAL2333598.1"/>
    <property type="molecule type" value="Genomic_DNA"/>
</dbReference>
<dbReference type="InterPro" id="IPR004883">
    <property type="entry name" value="LOB"/>
</dbReference>
<feature type="domain" description="LOB" evidence="4">
    <location>
        <begin position="70"/>
        <end position="172"/>
    </location>
</feature>
<feature type="transmembrane region" description="Helical" evidence="3">
    <location>
        <begin position="34"/>
        <end position="59"/>
    </location>
</feature>
<keyword evidence="3" id="KW-1133">Transmembrane helix</keyword>
<organism evidence="5 6">
    <name type="scientific">Flemingia macrophylla</name>
    <dbReference type="NCBI Taxonomy" id="520843"/>
    <lineage>
        <taxon>Eukaryota</taxon>
        <taxon>Viridiplantae</taxon>
        <taxon>Streptophyta</taxon>
        <taxon>Embryophyta</taxon>
        <taxon>Tracheophyta</taxon>
        <taxon>Spermatophyta</taxon>
        <taxon>Magnoliopsida</taxon>
        <taxon>eudicotyledons</taxon>
        <taxon>Gunneridae</taxon>
        <taxon>Pentapetalae</taxon>
        <taxon>rosids</taxon>
        <taxon>fabids</taxon>
        <taxon>Fabales</taxon>
        <taxon>Fabaceae</taxon>
        <taxon>Papilionoideae</taxon>
        <taxon>50 kb inversion clade</taxon>
        <taxon>NPAAA clade</taxon>
        <taxon>indigoferoid/millettioid clade</taxon>
        <taxon>Phaseoleae</taxon>
        <taxon>Flemingia</taxon>
    </lineage>
</organism>
<dbReference type="Proteomes" id="UP001603857">
    <property type="component" value="Unassembled WGS sequence"/>
</dbReference>
<dbReference type="PANTHER" id="PTHR31301:SF68">
    <property type="entry name" value="LOB DOMAIN-CONTAINING PROTEIN 32-RELATED"/>
    <property type="match status" value="1"/>
</dbReference>
<dbReference type="AlphaFoldDB" id="A0ABD1MCT4"/>
<proteinExistence type="inferred from homology"/>
<evidence type="ECO:0000313" key="5">
    <source>
        <dbReference type="EMBL" id="KAL2333598.1"/>
    </source>
</evidence>
<dbReference type="PANTHER" id="PTHR31301">
    <property type="entry name" value="LOB DOMAIN-CONTAINING PROTEIN 4-RELATED"/>
    <property type="match status" value="1"/>
</dbReference>
<dbReference type="PROSITE" id="PS50891">
    <property type="entry name" value="LOB"/>
    <property type="match status" value="1"/>
</dbReference>